<evidence type="ECO:0000256" key="7">
    <source>
        <dbReference type="ARBA" id="ARBA00023136"/>
    </source>
</evidence>
<evidence type="ECO:0000256" key="1">
    <source>
        <dbReference type="ARBA" id="ARBA00004429"/>
    </source>
</evidence>
<evidence type="ECO:0000313" key="10">
    <source>
        <dbReference type="EMBL" id="SPY28571.1"/>
    </source>
</evidence>
<feature type="transmembrane region" description="Helical" evidence="8">
    <location>
        <begin position="210"/>
        <end position="229"/>
    </location>
</feature>
<feature type="region of interest" description="Disordered" evidence="9">
    <location>
        <begin position="1"/>
        <end position="26"/>
    </location>
</feature>
<keyword evidence="3 8" id="KW-1003">Cell membrane</keyword>
<evidence type="ECO:0000256" key="2">
    <source>
        <dbReference type="ARBA" id="ARBA00008255"/>
    </source>
</evidence>
<evidence type="ECO:0000256" key="3">
    <source>
        <dbReference type="ARBA" id="ARBA00022475"/>
    </source>
</evidence>
<evidence type="ECO:0000256" key="4">
    <source>
        <dbReference type="ARBA" id="ARBA00022519"/>
    </source>
</evidence>
<keyword evidence="5 8" id="KW-0812">Transmembrane</keyword>
<dbReference type="NCBIfam" id="TIGR01620">
    <property type="entry name" value="hyp_HI0043"/>
    <property type="match status" value="1"/>
</dbReference>
<dbReference type="PANTHER" id="PTHR39342:SF1">
    <property type="entry name" value="UPF0283 MEMBRANE PROTEIN YCJF"/>
    <property type="match status" value="1"/>
</dbReference>
<accession>A0A2T3QNJ8</accession>
<evidence type="ECO:0000256" key="6">
    <source>
        <dbReference type="ARBA" id="ARBA00022989"/>
    </source>
</evidence>
<dbReference type="Pfam" id="PF05128">
    <property type="entry name" value="DUF697"/>
    <property type="match status" value="1"/>
</dbReference>
<dbReference type="GO" id="GO:0005886">
    <property type="term" value="C:plasma membrane"/>
    <property type="evidence" value="ECO:0007669"/>
    <property type="project" value="UniProtKB-SubCell"/>
</dbReference>
<comment type="subcellular location">
    <subcellularLocation>
        <location evidence="1">Cell inner membrane</location>
        <topology evidence="1">Multi-pass membrane protein</topology>
    </subcellularLocation>
    <subcellularLocation>
        <location evidence="8">Cell membrane</location>
        <topology evidence="8">Multi-pass membrane protein</topology>
    </subcellularLocation>
</comment>
<sequence>MSEQYKSKILFDESSPDIQTEQEKELTSQISFDEDKKFLPKQADNTEIEQELDQILASKPKRRGGFFKGLLLAGAAMVGWQSVDYVVTAYQSADWLSLGWSVLVAGIATMGITALGRELLNLRRLKHRQTERDQAQELLNADGIGNGKAFCTKLAKQSQISTENTGYDRWIHSLAATHNDREVMALYDKMVVSQQDKMARQLVARYSSEAAVMVALSPLAIADMLLVAWRNFRLIEQVSNVYGVELGYWSRIRLVKLVLANMAFAGASEIATDIGTEVLSMDLAGRMSTRVAQGVGIGLLTGRLGLKAMTLMRPLPWLPGEQPKLSEIRHDLIAQLTKKKDH</sequence>
<dbReference type="PANTHER" id="PTHR39342">
    <property type="entry name" value="UPF0283 MEMBRANE PROTEIN YCJF"/>
    <property type="match status" value="1"/>
</dbReference>
<keyword evidence="4" id="KW-0997">Cell inner membrane</keyword>
<dbReference type="EMBL" id="UATL01000001">
    <property type="protein sequence ID" value="SPY28571.1"/>
    <property type="molecule type" value="Genomic_DNA"/>
</dbReference>
<evidence type="ECO:0000256" key="9">
    <source>
        <dbReference type="SAM" id="MobiDB-lite"/>
    </source>
</evidence>
<dbReference type="InterPro" id="IPR006507">
    <property type="entry name" value="UPF0283"/>
</dbReference>
<feature type="compositionally biased region" description="Basic and acidic residues" evidence="9">
    <location>
        <begin position="1"/>
        <end position="11"/>
    </location>
</feature>
<evidence type="ECO:0000313" key="11">
    <source>
        <dbReference type="Proteomes" id="UP000251647"/>
    </source>
</evidence>
<dbReference type="OrthoDB" id="958025at2"/>
<protein>
    <recommendedName>
        <fullName evidence="8">UPF0283 membrane protein NCTC11647_01662</fullName>
    </recommendedName>
</protein>
<evidence type="ECO:0000256" key="5">
    <source>
        <dbReference type="ARBA" id="ARBA00022692"/>
    </source>
</evidence>
<dbReference type="InterPro" id="IPR021147">
    <property type="entry name" value="DUF697"/>
</dbReference>
<keyword evidence="7 8" id="KW-0472">Membrane</keyword>
<proteinExistence type="inferred from homology"/>
<gene>
    <name evidence="10" type="primary">ycjF</name>
    <name evidence="10" type="ORF">NCTC11647_01662</name>
</gene>
<reference evidence="10 11" key="1">
    <citation type="submission" date="2018-06" db="EMBL/GenBank/DDBJ databases">
        <authorList>
            <consortium name="Pathogen Informatics"/>
            <person name="Doyle S."/>
        </authorList>
    </citation>
    <scope>NUCLEOTIDE SEQUENCE [LARGE SCALE GENOMIC DNA]</scope>
    <source>
        <strain evidence="10 11">NCTC11647</strain>
    </source>
</reference>
<organism evidence="10 11">
    <name type="scientific">Photobacterium damselae</name>
    <dbReference type="NCBI Taxonomy" id="38293"/>
    <lineage>
        <taxon>Bacteria</taxon>
        <taxon>Pseudomonadati</taxon>
        <taxon>Pseudomonadota</taxon>
        <taxon>Gammaproteobacteria</taxon>
        <taxon>Vibrionales</taxon>
        <taxon>Vibrionaceae</taxon>
        <taxon>Photobacterium</taxon>
    </lineage>
</organism>
<dbReference type="HAMAP" id="MF_01085">
    <property type="entry name" value="UPF0283"/>
    <property type="match status" value="1"/>
</dbReference>
<feature type="transmembrane region" description="Helical" evidence="8">
    <location>
        <begin position="65"/>
        <end position="83"/>
    </location>
</feature>
<dbReference type="Proteomes" id="UP000251647">
    <property type="component" value="Unassembled WGS sequence"/>
</dbReference>
<keyword evidence="6 8" id="KW-1133">Transmembrane helix</keyword>
<name>A0A2T3QNJ8_PHODM</name>
<evidence type="ECO:0000256" key="8">
    <source>
        <dbReference type="HAMAP-Rule" id="MF_01085"/>
    </source>
</evidence>
<feature type="transmembrane region" description="Helical" evidence="8">
    <location>
        <begin position="95"/>
        <end position="116"/>
    </location>
</feature>
<dbReference type="RefSeq" id="WP_005298763.1">
    <property type="nucleotide sequence ID" value="NZ_PYOG01000002.1"/>
</dbReference>
<comment type="similarity">
    <text evidence="2 8">Belongs to the UPF0283 family.</text>
</comment>
<dbReference type="AlphaFoldDB" id="A0A2T3QNJ8"/>